<proteinExistence type="predicted"/>
<dbReference type="RefSeq" id="WP_185710793.1">
    <property type="nucleotide sequence ID" value="NZ_JAAXCZ010000026.1"/>
</dbReference>
<organism evidence="1 2">
    <name type="scientific">Pseudomonas cremoris</name>
    <dbReference type="NCBI Taxonomy" id="2724178"/>
    <lineage>
        <taxon>Bacteria</taxon>
        <taxon>Pseudomonadati</taxon>
        <taxon>Pseudomonadota</taxon>
        <taxon>Gammaproteobacteria</taxon>
        <taxon>Pseudomonadales</taxon>
        <taxon>Pseudomonadaceae</taxon>
        <taxon>Pseudomonas</taxon>
    </lineage>
</organism>
<dbReference type="EMBL" id="JAAXCZ010000026">
    <property type="protein sequence ID" value="MBC2385343.1"/>
    <property type="molecule type" value="Genomic_DNA"/>
</dbReference>
<keyword evidence="2" id="KW-1185">Reference proteome</keyword>
<reference evidence="1 2" key="1">
    <citation type="submission" date="2020-04" db="EMBL/GenBank/DDBJ databases">
        <title>Pseudomonas crami sp. nov., a novel proteolytic bacterial species isolated from cream.</title>
        <authorList>
            <person name="Hofmann K."/>
            <person name="Woller A."/>
            <person name="Huptas C."/>
            <person name="Wenning M."/>
            <person name="Scherer S."/>
            <person name="Doll E.V."/>
        </authorList>
    </citation>
    <scope>NUCLEOTIDE SEQUENCE [LARGE SCALE GENOMIC DNA]</scope>
    <source>
        <strain evidence="1 2">WS 5096</strain>
    </source>
</reference>
<evidence type="ECO:0000313" key="2">
    <source>
        <dbReference type="Proteomes" id="UP000534677"/>
    </source>
</evidence>
<dbReference type="Proteomes" id="UP000534677">
    <property type="component" value="Unassembled WGS sequence"/>
</dbReference>
<gene>
    <name evidence="1" type="ORF">HF209_30785</name>
</gene>
<accession>A0ABR6TH78</accession>
<sequence>MIIQVRVFDEAQKEIVFYQTEINLQGLFQVAKSRAKTFREKGSAFAQGAVPFFGAEFVKAVQNDDEKAIETSAMQAAMAAWLYDSIYGDVTEAMYEGSSLQFNLHPMGMVVCNRVPARS</sequence>
<evidence type="ECO:0000313" key="1">
    <source>
        <dbReference type="EMBL" id="MBC2385343.1"/>
    </source>
</evidence>
<comment type="caution">
    <text evidence="1">The sequence shown here is derived from an EMBL/GenBank/DDBJ whole genome shotgun (WGS) entry which is preliminary data.</text>
</comment>
<protein>
    <submittedName>
        <fullName evidence="1">Uncharacterized protein</fullName>
    </submittedName>
</protein>
<name>A0ABR6TH78_9PSED</name>